<evidence type="ECO:0000313" key="7">
    <source>
        <dbReference type="Proteomes" id="UP000550260"/>
    </source>
</evidence>
<dbReference type="GO" id="GO:0000976">
    <property type="term" value="F:transcription cis-regulatory region binding"/>
    <property type="evidence" value="ECO:0007669"/>
    <property type="project" value="TreeGrafter"/>
</dbReference>
<comment type="caution">
    <text evidence="6">The sequence shown here is derived from an EMBL/GenBank/DDBJ whole genome shotgun (WGS) entry which is preliminary data.</text>
</comment>
<keyword evidence="3" id="KW-0804">Transcription</keyword>
<evidence type="ECO:0000313" key="6">
    <source>
        <dbReference type="EMBL" id="MBB2505148.1"/>
    </source>
</evidence>
<evidence type="ECO:0000259" key="5">
    <source>
        <dbReference type="PROSITE" id="PS50977"/>
    </source>
</evidence>
<evidence type="ECO:0000256" key="3">
    <source>
        <dbReference type="ARBA" id="ARBA00023163"/>
    </source>
</evidence>
<dbReference type="Proteomes" id="UP000550260">
    <property type="component" value="Unassembled WGS sequence"/>
</dbReference>
<organism evidence="6 7">
    <name type="scientific">Amycolatopsis echigonensis</name>
    <dbReference type="NCBI Taxonomy" id="2576905"/>
    <lineage>
        <taxon>Bacteria</taxon>
        <taxon>Bacillati</taxon>
        <taxon>Actinomycetota</taxon>
        <taxon>Actinomycetes</taxon>
        <taxon>Pseudonocardiales</taxon>
        <taxon>Pseudonocardiaceae</taxon>
        <taxon>Amycolatopsis</taxon>
    </lineage>
</organism>
<dbReference type="PROSITE" id="PS50977">
    <property type="entry name" value="HTH_TETR_2"/>
    <property type="match status" value="1"/>
</dbReference>
<keyword evidence="1" id="KW-0805">Transcription regulation</keyword>
<dbReference type="PANTHER" id="PTHR30055">
    <property type="entry name" value="HTH-TYPE TRANSCRIPTIONAL REGULATOR RUTR"/>
    <property type="match status" value="1"/>
</dbReference>
<dbReference type="InterPro" id="IPR001647">
    <property type="entry name" value="HTH_TetR"/>
</dbReference>
<dbReference type="GO" id="GO:0003700">
    <property type="term" value="F:DNA-binding transcription factor activity"/>
    <property type="evidence" value="ECO:0007669"/>
    <property type="project" value="TreeGrafter"/>
</dbReference>
<dbReference type="RefSeq" id="WP_183126706.1">
    <property type="nucleotide sequence ID" value="NZ_JACJHR010000092.1"/>
</dbReference>
<dbReference type="InterPro" id="IPR009057">
    <property type="entry name" value="Homeodomain-like_sf"/>
</dbReference>
<dbReference type="InterPro" id="IPR050109">
    <property type="entry name" value="HTH-type_TetR-like_transc_reg"/>
</dbReference>
<dbReference type="InterPro" id="IPR041490">
    <property type="entry name" value="KstR2_TetR_C"/>
</dbReference>
<dbReference type="Pfam" id="PF17932">
    <property type="entry name" value="TetR_C_24"/>
    <property type="match status" value="1"/>
</dbReference>
<feature type="DNA-binding region" description="H-T-H motif" evidence="4">
    <location>
        <begin position="38"/>
        <end position="57"/>
    </location>
</feature>
<evidence type="ECO:0000256" key="2">
    <source>
        <dbReference type="ARBA" id="ARBA00023125"/>
    </source>
</evidence>
<feature type="domain" description="HTH tetR-type" evidence="5">
    <location>
        <begin position="15"/>
        <end position="75"/>
    </location>
</feature>
<dbReference type="Gene3D" id="1.10.357.10">
    <property type="entry name" value="Tetracycline Repressor, domain 2"/>
    <property type="match status" value="1"/>
</dbReference>
<name>A0A8E1W696_9PSEU</name>
<dbReference type="SUPFAM" id="SSF46689">
    <property type="entry name" value="Homeodomain-like"/>
    <property type="match status" value="1"/>
</dbReference>
<evidence type="ECO:0000256" key="1">
    <source>
        <dbReference type="ARBA" id="ARBA00023015"/>
    </source>
</evidence>
<dbReference type="PANTHER" id="PTHR30055:SF234">
    <property type="entry name" value="HTH-TYPE TRANSCRIPTIONAL REGULATOR BETI"/>
    <property type="match status" value="1"/>
</dbReference>
<dbReference type="SUPFAM" id="SSF48498">
    <property type="entry name" value="Tetracyclin repressor-like, C-terminal domain"/>
    <property type="match status" value="1"/>
</dbReference>
<dbReference type="InterPro" id="IPR036271">
    <property type="entry name" value="Tet_transcr_reg_TetR-rel_C_sf"/>
</dbReference>
<gene>
    <name evidence="6" type="ORF">H5411_39225</name>
</gene>
<accession>A0A8E1W696</accession>
<reference evidence="6 7" key="1">
    <citation type="submission" date="2020-08" db="EMBL/GenBank/DDBJ databases">
        <title>Amycolatopsis echigonensis JCM 21831.</title>
        <authorList>
            <person name="Tedsree N."/>
            <person name="Kuncharoen N."/>
            <person name="Likhitwitayawuid K."/>
            <person name="Tanasupawat S."/>
        </authorList>
    </citation>
    <scope>NUCLEOTIDE SEQUENCE [LARGE SCALE GENOMIC DNA]</scope>
    <source>
        <strain evidence="6 7">JCM 21831</strain>
    </source>
</reference>
<protein>
    <submittedName>
        <fullName evidence="6">TetR/AcrR family transcriptional regulator</fullName>
    </submittedName>
</protein>
<keyword evidence="2 4" id="KW-0238">DNA-binding</keyword>
<dbReference type="Pfam" id="PF00440">
    <property type="entry name" value="TetR_N"/>
    <property type="match status" value="1"/>
</dbReference>
<proteinExistence type="predicted"/>
<sequence length="214" mass="24641">MPEPPTRPRLRARYNERRDAVLQTAAKVYAERGYHATSMNELISATGLTAGGLYHYIESKERLLFSLFDQLMTPLLEQANAILETADRPEKQLRALVRVWLEHVEKYRHHMIVFQQEWRTLQDDPRWLEVRKQRRAFEDILRGLFDRMAADGVGPADPELARRALLAMVNSTAEWLDPDGPRTAHEIADAYSDLIIGKTRRKRATPATATSGHR</sequence>
<dbReference type="Gene3D" id="1.10.10.60">
    <property type="entry name" value="Homeodomain-like"/>
    <property type="match status" value="1"/>
</dbReference>
<dbReference type="EMBL" id="JACJHR010000092">
    <property type="protein sequence ID" value="MBB2505148.1"/>
    <property type="molecule type" value="Genomic_DNA"/>
</dbReference>
<dbReference type="AlphaFoldDB" id="A0A8E1W696"/>
<dbReference type="PRINTS" id="PR00455">
    <property type="entry name" value="HTHTETR"/>
</dbReference>
<evidence type="ECO:0000256" key="4">
    <source>
        <dbReference type="PROSITE-ProRule" id="PRU00335"/>
    </source>
</evidence>